<organism evidence="7 8">
    <name type="scientific">Sporothrix bragantina</name>
    <dbReference type="NCBI Taxonomy" id="671064"/>
    <lineage>
        <taxon>Eukaryota</taxon>
        <taxon>Fungi</taxon>
        <taxon>Dikarya</taxon>
        <taxon>Ascomycota</taxon>
        <taxon>Pezizomycotina</taxon>
        <taxon>Sordariomycetes</taxon>
        <taxon>Sordariomycetidae</taxon>
        <taxon>Ophiostomatales</taxon>
        <taxon>Ophiostomataceae</taxon>
        <taxon>Sporothrix</taxon>
    </lineage>
</organism>
<dbReference type="SMART" id="SM01409">
    <property type="entry name" value="RNA_pol_Rpb6"/>
    <property type="match status" value="1"/>
</dbReference>
<dbReference type="InterPro" id="IPR028363">
    <property type="entry name" value="RPB6"/>
</dbReference>
<feature type="compositionally biased region" description="Acidic residues" evidence="6">
    <location>
        <begin position="16"/>
        <end position="40"/>
    </location>
</feature>
<keyword evidence="8" id="KW-1185">Reference proteome</keyword>
<evidence type="ECO:0000256" key="3">
    <source>
        <dbReference type="ARBA" id="ARBA00023163"/>
    </source>
</evidence>
<evidence type="ECO:0000256" key="1">
    <source>
        <dbReference type="ARBA" id="ARBA00004123"/>
    </source>
</evidence>
<dbReference type="PANTHER" id="PTHR47227:SF5">
    <property type="entry name" value="DNA-DIRECTED RNA POLYMERASES I, II, AND III SUBUNIT RPABC2"/>
    <property type="match status" value="1"/>
</dbReference>
<accession>A0ABP0B7U7</accession>
<evidence type="ECO:0000256" key="6">
    <source>
        <dbReference type="SAM" id="MobiDB-lite"/>
    </source>
</evidence>
<feature type="region of interest" description="Disordered" evidence="6">
    <location>
        <begin position="1"/>
        <end position="81"/>
    </location>
</feature>
<dbReference type="InterPro" id="IPR020708">
    <property type="entry name" value="DNA-dir_RNA_polK_14-18kDa_CS"/>
</dbReference>
<gene>
    <name evidence="7" type="primary">RPO26</name>
    <name evidence="7" type="ORF">SBRCBS47491_002541</name>
</gene>
<dbReference type="PROSITE" id="PS01111">
    <property type="entry name" value="RNA_POL_K_14KD"/>
    <property type="match status" value="1"/>
</dbReference>
<evidence type="ECO:0000256" key="5">
    <source>
        <dbReference type="ARBA" id="ARBA00025773"/>
    </source>
</evidence>
<reference evidence="7 8" key="1">
    <citation type="submission" date="2024-01" db="EMBL/GenBank/DDBJ databases">
        <authorList>
            <person name="Allen C."/>
            <person name="Tagirdzhanova G."/>
        </authorList>
    </citation>
    <scope>NUCLEOTIDE SEQUENCE [LARGE SCALE GENOMIC DNA]</scope>
</reference>
<name>A0ABP0B7U7_9PEZI</name>
<dbReference type="Gene3D" id="3.90.940.10">
    <property type="match status" value="1"/>
</dbReference>
<dbReference type="PIRSF" id="PIRSF500154">
    <property type="entry name" value="RPB6"/>
    <property type="match status" value="1"/>
</dbReference>
<keyword evidence="2" id="KW-0240">DNA-directed RNA polymerase</keyword>
<proteinExistence type="inferred from homology"/>
<comment type="subcellular location">
    <subcellularLocation>
        <location evidence="1">Nucleus</location>
    </subcellularLocation>
</comment>
<comment type="similarity">
    <text evidence="5">Belongs to the archaeal Rpo6/eukaryotic RPB6 RNA polymerase subunit family.</text>
</comment>
<keyword evidence="4" id="KW-0539">Nucleus</keyword>
<evidence type="ECO:0000313" key="7">
    <source>
        <dbReference type="EMBL" id="CAK7215617.1"/>
    </source>
</evidence>
<dbReference type="InterPro" id="IPR006110">
    <property type="entry name" value="Pol_omega/Rpo6/RPB6"/>
</dbReference>
<dbReference type="InterPro" id="IPR006111">
    <property type="entry name" value="Rpo6/Rpb6"/>
</dbReference>
<dbReference type="SUPFAM" id="SSF63562">
    <property type="entry name" value="RPB6/omega subunit-like"/>
    <property type="match status" value="1"/>
</dbReference>
<dbReference type="EMBL" id="CAWUHC010000015">
    <property type="protein sequence ID" value="CAK7215617.1"/>
    <property type="molecule type" value="Genomic_DNA"/>
</dbReference>
<protein>
    <submittedName>
        <fullName evidence="7">Subunit common to RNA polymerases I, II, and III</fullName>
    </submittedName>
</protein>
<keyword evidence="3" id="KW-0804">Transcription</keyword>
<dbReference type="Proteomes" id="UP001642406">
    <property type="component" value="Unassembled WGS sequence"/>
</dbReference>
<dbReference type="HAMAP" id="MF_00192">
    <property type="entry name" value="RNApol_arch_Rpo6"/>
    <property type="match status" value="1"/>
</dbReference>
<evidence type="ECO:0000256" key="4">
    <source>
        <dbReference type="ARBA" id="ARBA00023242"/>
    </source>
</evidence>
<comment type="caution">
    <text evidence="7">The sequence shown here is derived from an EMBL/GenBank/DDBJ whole genome shotgun (WGS) entry which is preliminary data.</text>
</comment>
<feature type="compositionally biased region" description="Low complexity" evidence="6">
    <location>
        <begin position="61"/>
        <end position="72"/>
    </location>
</feature>
<dbReference type="PIRSF" id="PIRSF000778">
    <property type="entry name" value="RpoK/RPB6"/>
    <property type="match status" value="1"/>
</dbReference>
<evidence type="ECO:0000313" key="8">
    <source>
        <dbReference type="Proteomes" id="UP001642406"/>
    </source>
</evidence>
<dbReference type="InterPro" id="IPR036161">
    <property type="entry name" value="RPB6/omega-like_sf"/>
</dbReference>
<dbReference type="Pfam" id="PF01192">
    <property type="entry name" value="RNA_pol_Rpb6"/>
    <property type="match status" value="1"/>
</dbReference>
<dbReference type="PANTHER" id="PTHR47227">
    <property type="entry name" value="DNA-DIRECTED RNA POLYMERASE SUBUNIT K"/>
    <property type="match status" value="1"/>
</dbReference>
<evidence type="ECO:0000256" key="2">
    <source>
        <dbReference type="ARBA" id="ARBA00022478"/>
    </source>
</evidence>
<sequence length="169" mass="18765">MSDDGYDDVGGGGDEPLYEDDEIQEYYDPEVLEGDEEEGEGAGYRNGEEDVDIIAAGDPSAAANQKNGNQNGNAGGTRVNNVKSLKDKKIANELRTTTPFMTKYERARILGTRALQISMNAPVLVDLEGETDPLQIAMKELREKKVPLIVRRYLPDGFYEDWTCEELLQ</sequence>
<dbReference type="NCBIfam" id="NF002208">
    <property type="entry name" value="PRK01099.1-3"/>
    <property type="match status" value="1"/>
</dbReference>
<dbReference type="NCBIfam" id="NF002207">
    <property type="entry name" value="PRK01099.1-2"/>
    <property type="match status" value="1"/>
</dbReference>